<organism evidence="1 2">
    <name type="scientific">Acanthopleuribacter pedis</name>
    <dbReference type="NCBI Taxonomy" id="442870"/>
    <lineage>
        <taxon>Bacteria</taxon>
        <taxon>Pseudomonadati</taxon>
        <taxon>Acidobacteriota</taxon>
        <taxon>Holophagae</taxon>
        <taxon>Acanthopleuribacterales</taxon>
        <taxon>Acanthopleuribacteraceae</taxon>
        <taxon>Acanthopleuribacter</taxon>
    </lineage>
</organism>
<dbReference type="RefSeq" id="WP_207857788.1">
    <property type="nucleotide sequence ID" value="NZ_JAFREP010000005.1"/>
</dbReference>
<evidence type="ECO:0000313" key="2">
    <source>
        <dbReference type="Proteomes" id="UP000664417"/>
    </source>
</evidence>
<reference evidence="1" key="1">
    <citation type="submission" date="2021-03" db="EMBL/GenBank/DDBJ databases">
        <authorList>
            <person name="Wang G."/>
        </authorList>
    </citation>
    <scope>NUCLEOTIDE SEQUENCE</scope>
    <source>
        <strain evidence="1">KCTC 12899</strain>
    </source>
</reference>
<gene>
    <name evidence="1" type="ORF">J3U88_06840</name>
</gene>
<proteinExistence type="predicted"/>
<comment type="caution">
    <text evidence="1">The sequence shown here is derived from an EMBL/GenBank/DDBJ whole genome shotgun (WGS) entry which is preliminary data.</text>
</comment>
<dbReference type="AlphaFoldDB" id="A0A8J7U3B4"/>
<sequence length="308" mass="34632">MWVLVGLMLLIGENQAVSKVELDEVSFQDIVSSTSIDNKTFAWVFPNARRPKSYLVIYDYVQETCLEVRDERLNHSLFSTIIPGHNSIFLVDNLSSKYAELSFTGTLLQTGFINRWEGYDALAVAGSIAVNTYAQGIGVMSYSTLSEERAYALIDFANQKIQARGTFSASKDQAQYLIGANQMHYLIEPGLGIVSRFETGTSKKSKPIYQDPYDPVYASNDQVGKMRYKASTHLSFYGAISLQFNHFYDEDGKRKADGRPFKYTYGTIKANTLTKTRLSIVGTDTKGTQYLVFDPEDPELHIKDRASM</sequence>
<evidence type="ECO:0000313" key="1">
    <source>
        <dbReference type="EMBL" id="MBO1318163.1"/>
    </source>
</evidence>
<dbReference type="Proteomes" id="UP000664417">
    <property type="component" value="Unassembled WGS sequence"/>
</dbReference>
<name>A0A8J7U3B4_9BACT</name>
<dbReference type="EMBL" id="JAFREP010000005">
    <property type="protein sequence ID" value="MBO1318163.1"/>
    <property type="molecule type" value="Genomic_DNA"/>
</dbReference>
<protein>
    <submittedName>
        <fullName evidence="1">Uncharacterized protein</fullName>
    </submittedName>
</protein>
<keyword evidence="2" id="KW-1185">Reference proteome</keyword>
<accession>A0A8J7U3B4</accession>